<comment type="caution">
    <text evidence="12">The sequence shown here is derived from an EMBL/GenBank/DDBJ whole genome shotgun (WGS) entry which is preliminary data.</text>
</comment>
<organism evidence="12 13">
    <name type="scientific">Wickerhamomyces pijperi</name>
    <name type="common">Yeast</name>
    <name type="synonym">Pichia pijperi</name>
    <dbReference type="NCBI Taxonomy" id="599730"/>
    <lineage>
        <taxon>Eukaryota</taxon>
        <taxon>Fungi</taxon>
        <taxon>Dikarya</taxon>
        <taxon>Ascomycota</taxon>
        <taxon>Saccharomycotina</taxon>
        <taxon>Saccharomycetes</taxon>
        <taxon>Phaffomycetales</taxon>
        <taxon>Wickerhamomycetaceae</taxon>
        <taxon>Wickerhamomyces</taxon>
    </lineage>
</organism>
<dbReference type="AlphaFoldDB" id="A0A9P8TND0"/>
<evidence type="ECO:0000313" key="13">
    <source>
        <dbReference type="Proteomes" id="UP000774326"/>
    </source>
</evidence>
<feature type="transmembrane region" description="Helical" evidence="11">
    <location>
        <begin position="12"/>
        <end position="32"/>
    </location>
</feature>
<evidence type="ECO:0000256" key="2">
    <source>
        <dbReference type="ARBA" id="ARBA00009289"/>
    </source>
</evidence>
<dbReference type="EMBL" id="JAEUBG010001697">
    <property type="protein sequence ID" value="KAH3685983.1"/>
    <property type="molecule type" value="Genomic_DNA"/>
</dbReference>
<keyword evidence="6 11" id="KW-1133">Transmembrane helix</keyword>
<comment type="function">
    <text evidence="8">Essential component of the signal peptidase complex (SPC) which catalyzes the cleavage of N-terminal signal sequences from nascent proteins as they are translocated into the lumen of the endoplasmic reticulum. Essential for the SPC catalytic activity, possibly by stabilizing and positioning the active center of the complex close to the lumenal surface. Essential for viability.</text>
</comment>
<name>A0A9P8TND0_WICPI</name>
<keyword evidence="7 9" id="KW-0472">Membrane</keyword>
<reference evidence="12" key="1">
    <citation type="journal article" date="2021" name="Open Biol.">
        <title>Shared evolutionary footprints suggest mitochondrial oxidative damage underlies multiple complex I losses in fungi.</title>
        <authorList>
            <person name="Schikora-Tamarit M.A."/>
            <person name="Marcet-Houben M."/>
            <person name="Nosek J."/>
            <person name="Gabaldon T."/>
        </authorList>
    </citation>
    <scope>NUCLEOTIDE SEQUENCE</scope>
    <source>
        <strain evidence="12">CBS2887</strain>
    </source>
</reference>
<dbReference type="InterPro" id="IPR007653">
    <property type="entry name" value="SPC3"/>
</dbReference>
<evidence type="ECO:0000256" key="6">
    <source>
        <dbReference type="ARBA" id="ARBA00022989"/>
    </source>
</evidence>
<sequence length="199" mass="22630">MFSIYQRGQSVLNFAVTLVGFISAFIFITSLIQLQLTDSFHKDSSISTISTASSVKFSKRFGSVGGKAKENNKIVFDLQSDLTDLFNWNTKQVFVYLTAEYPGKTPESSNKVVYWDKIITSKEDANLTLTNERAKYSVWDVEESFKNRDATLKLEWNIQPYVGLLTYGETEGIGSFTFPDVTEEKPKSQKKKANRRKNN</sequence>
<comment type="similarity">
    <text evidence="2 9">Belongs to the SPCS3 family.</text>
</comment>
<proteinExistence type="inferred from homology"/>
<evidence type="ECO:0000256" key="1">
    <source>
        <dbReference type="ARBA" id="ARBA00004648"/>
    </source>
</evidence>
<accession>A0A9P8TND0</accession>
<keyword evidence="4 9" id="KW-0256">Endoplasmic reticulum</keyword>
<dbReference type="GO" id="GO:0005787">
    <property type="term" value="C:signal peptidase complex"/>
    <property type="evidence" value="ECO:0007669"/>
    <property type="project" value="UniProtKB-UniRule"/>
</dbReference>
<keyword evidence="13" id="KW-1185">Reference proteome</keyword>
<evidence type="ECO:0000256" key="5">
    <source>
        <dbReference type="ARBA" id="ARBA00022968"/>
    </source>
</evidence>
<dbReference type="PANTHER" id="PTHR12804">
    <property type="entry name" value="MICROSOMAL SIGNAL PEPTIDASE 23 KD SUBUNIT SPC22/23"/>
    <property type="match status" value="1"/>
</dbReference>
<gene>
    <name evidence="12" type="ORF">WICPIJ_003050</name>
</gene>
<feature type="compositionally biased region" description="Basic residues" evidence="10">
    <location>
        <begin position="188"/>
        <end position="199"/>
    </location>
</feature>
<evidence type="ECO:0000256" key="9">
    <source>
        <dbReference type="PIRNR" id="PIRNR016089"/>
    </source>
</evidence>
<evidence type="ECO:0000313" key="12">
    <source>
        <dbReference type="EMBL" id="KAH3685983.1"/>
    </source>
</evidence>
<protein>
    <recommendedName>
        <fullName evidence="9">Signal peptidase subunit 3</fullName>
    </recommendedName>
</protein>
<evidence type="ECO:0000256" key="8">
    <source>
        <dbReference type="ARBA" id="ARBA00045670"/>
    </source>
</evidence>
<dbReference type="OrthoDB" id="10261524at2759"/>
<dbReference type="GO" id="GO:0045047">
    <property type="term" value="P:protein targeting to ER"/>
    <property type="evidence" value="ECO:0007669"/>
    <property type="project" value="TreeGrafter"/>
</dbReference>
<evidence type="ECO:0000256" key="11">
    <source>
        <dbReference type="SAM" id="Phobius"/>
    </source>
</evidence>
<comment type="subcellular location">
    <subcellularLocation>
        <location evidence="1">Endoplasmic reticulum membrane</location>
        <topology evidence="1">Single-pass type II membrane protein</topology>
    </subcellularLocation>
</comment>
<dbReference type="Pfam" id="PF04573">
    <property type="entry name" value="SPC22"/>
    <property type="match status" value="1"/>
</dbReference>
<feature type="region of interest" description="Disordered" evidence="10">
    <location>
        <begin position="178"/>
        <end position="199"/>
    </location>
</feature>
<dbReference type="PIRSF" id="PIRSF016089">
    <property type="entry name" value="SPC22"/>
    <property type="match status" value="1"/>
</dbReference>
<dbReference type="GO" id="GO:0006465">
    <property type="term" value="P:signal peptide processing"/>
    <property type="evidence" value="ECO:0007669"/>
    <property type="project" value="UniProtKB-UniRule"/>
</dbReference>
<reference evidence="12" key="2">
    <citation type="submission" date="2021-01" db="EMBL/GenBank/DDBJ databases">
        <authorList>
            <person name="Schikora-Tamarit M.A."/>
        </authorList>
    </citation>
    <scope>NUCLEOTIDE SEQUENCE</scope>
    <source>
        <strain evidence="12">CBS2887</strain>
    </source>
</reference>
<keyword evidence="3 11" id="KW-0812">Transmembrane</keyword>
<evidence type="ECO:0000256" key="10">
    <source>
        <dbReference type="SAM" id="MobiDB-lite"/>
    </source>
</evidence>
<keyword evidence="5" id="KW-0735">Signal-anchor</keyword>
<evidence type="ECO:0000256" key="7">
    <source>
        <dbReference type="ARBA" id="ARBA00023136"/>
    </source>
</evidence>
<dbReference type="Proteomes" id="UP000774326">
    <property type="component" value="Unassembled WGS sequence"/>
</dbReference>
<evidence type="ECO:0000256" key="3">
    <source>
        <dbReference type="ARBA" id="ARBA00022692"/>
    </source>
</evidence>
<evidence type="ECO:0000256" key="4">
    <source>
        <dbReference type="ARBA" id="ARBA00022824"/>
    </source>
</evidence>
<dbReference type="PANTHER" id="PTHR12804:SF0">
    <property type="entry name" value="SIGNAL PEPTIDASE COMPLEX SUBUNIT 3"/>
    <property type="match status" value="1"/>
</dbReference>